<accession>A0A1L8THM5</accession>
<feature type="transmembrane region" description="Helical" evidence="1">
    <location>
        <begin position="191"/>
        <end position="212"/>
    </location>
</feature>
<evidence type="ECO:0000313" key="2">
    <source>
        <dbReference type="EMBL" id="OJG43632.1"/>
    </source>
</evidence>
<feature type="transmembrane region" description="Helical" evidence="1">
    <location>
        <begin position="65"/>
        <end position="87"/>
    </location>
</feature>
<dbReference type="OrthoDB" id="2182310at2"/>
<feature type="transmembrane region" description="Helical" evidence="1">
    <location>
        <begin position="20"/>
        <end position="45"/>
    </location>
</feature>
<keyword evidence="1" id="KW-0812">Transmembrane</keyword>
<keyword evidence="3" id="KW-1185">Reference proteome</keyword>
<dbReference type="Proteomes" id="UP000182077">
    <property type="component" value="Unassembled WGS sequence"/>
</dbReference>
<sequence>MGFLSTTMSTIKQHRVRFSISLGICLLALFSLTTLGVLKVAMGHLNTSTPIKLFSSAEIDQLQQYFSNGLIACSIFLILSLLLFFVFRFRRWKNQEFTTNRMIYETGLECFLSLLLATIFLILLFALFEPTYEAILQNLYHKGLDQISNLPKTVISNGNNGIVYSTRSSLTFDFSSATLLDMFFKSLIKSILYILLNLVLLTLGFKAINLLTKKHKVR</sequence>
<dbReference type="EMBL" id="JXKQ01000013">
    <property type="protein sequence ID" value="OJG43632.1"/>
    <property type="molecule type" value="Genomic_DNA"/>
</dbReference>
<dbReference type="STRING" id="249189.RV04_GL000628"/>
<protein>
    <submittedName>
        <fullName evidence="2">Uncharacterized protein</fullName>
    </submittedName>
</protein>
<gene>
    <name evidence="2" type="ORF">RV04_GL000628</name>
</gene>
<proteinExistence type="predicted"/>
<dbReference type="AlphaFoldDB" id="A0A1L8THM5"/>
<name>A0A1L8THM5_9ENTE</name>
<reference evidence="2 3" key="1">
    <citation type="submission" date="2014-12" db="EMBL/GenBank/DDBJ databases">
        <title>Draft genome sequences of 29 type strains of Enterococci.</title>
        <authorList>
            <person name="Zhong Z."/>
            <person name="Sun Z."/>
            <person name="Liu W."/>
            <person name="Zhang W."/>
            <person name="Zhang H."/>
        </authorList>
    </citation>
    <scope>NUCLEOTIDE SEQUENCE [LARGE SCALE GENOMIC DNA]</scope>
    <source>
        <strain evidence="2 3">DSM 17122</strain>
    </source>
</reference>
<evidence type="ECO:0000313" key="3">
    <source>
        <dbReference type="Proteomes" id="UP000182077"/>
    </source>
</evidence>
<organism evidence="2 3">
    <name type="scientific">Enterococcus hermanniensis</name>
    <dbReference type="NCBI Taxonomy" id="249189"/>
    <lineage>
        <taxon>Bacteria</taxon>
        <taxon>Bacillati</taxon>
        <taxon>Bacillota</taxon>
        <taxon>Bacilli</taxon>
        <taxon>Lactobacillales</taxon>
        <taxon>Enterococcaceae</taxon>
        <taxon>Enterococcus</taxon>
    </lineage>
</organism>
<keyword evidence="1" id="KW-1133">Transmembrane helix</keyword>
<comment type="caution">
    <text evidence="2">The sequence shown here is derived from an EMBL/GenBank/DDBJ whole genome shotgun (WGS) entry which is preliminary data.</text>
</comment>
<keyword evidence="1" id="KW-0472">Membrane</keyword>
<evidence type="ECO:0000256" key="1">
    <source>
        <dbReference type="SAM" id="Phobius"/>
    </source>
</evidence>
<dbReference type="RefSeq" id="WP_071858586.1">
    <property type="nucleotide sequence ID" value="NZ_JBHSHK010000020.1"/>
</dbReference>
<feature type="transmembrane region" description="Helical" evidence="1">
    <location>
        <begin position="108"/>
        <end position="128"/>
    </location>
</feature>